<organism evidence="2 3">
    <name type="scientific">Parapedobacter deserti</name>
    <dbReference type="NCBI Taxonomy" id="1912957"/>
    <lineage>
        <taxon>Bacteria</taxon>
        <taxon>Pseudomonadati</taxon>
        <taxon>Bacteroidota</taxon>
        <taxon>Sphingobacteriia</taxon>
        <taxon>Sphingobacteriales</taxon>
        <taxon>Sphingobacteriaceae</taxon>
        <taxon>Parapedobacter</taxon>
    </lineage>
</organism>
<dbReference type="Proteomes" id="UP001595526">
    <property type="component" value="Unassembled WGS sequence"/>
</dbReference>
<reference evidence="3" key="1">
    <citation type="journal article" date="2019" name="Int. J. Syst. Evol. Microbiol.">
        <title>The Global Catalogue of Microorganisms (GCM) 10K type strain sequencing project: providing services to taxonomists for standard genome sequencing and annotation.</title>
        <authorList>
            <consortium name="The Broad Institute Genomics Platform"/>
            <consortium name="The Broad Institute Genome Sequencing Center for Infectious Disease"/>
            <person name="Wu L."/>
            <person name="Ma J."/>
        </authorList>
    </citation>
    <scope>NUCLEOTIDE SEQUENCE [LARGE SCALE GENOMIC DNA]</scope>
    <source>
        <strain evidence="3">KCTC 52416</strain>
    </source>
</reference>
<feature type="domain" description="DUF5675" evidence="1">
    <location>
        <begin position="6"/>
        <end position="115"/>
    </location>
</feature>
<sequence>MTELRLIRTYDPDGTNGVLHHGGKQVCQTIELPWRNNRRMISCIPEGRYRLIRRMHFKHGDQLAVAGVPGREAILIHPANFALAELQGCIAPVTKAVAPGKGVFSRVALDRLKAIAYPALEAGEEVWLTIVQEGVL</sequence>
<gene>
    <name evidence="2" type="ORF">ACFOET_19745</name>
</gene>
<keyword evidence="3" id="KW-1185">Reference proteome</keyword>
<evidence type="ECO:0000259" key="1">
    <source>
        <dbReference type="Pfam" id="PF18925"/>
    </source>
</evidence>
<evidence type="ECO:0000313" key="3">
    <source>
        <dbReference type="Proteomes" id="UP001595526"/>
    </source>
</evidence>
<protein>
    <submittedName>
        <fullName evidence="2">DUF5675 family protein</fullName>
    </submittedName>
</protein>
<proteinExistence type="predicted"/>
<evidence type="ECO:0000313" key="2">
    <source>
        <dbReference type="EMBL" id="MFC3199862.1"/>
    </source>
</evidence>
<comment type="caution">
    <text evidence="2">The sequence shown here is derived from an EMBL/GenBank/DDBJ whole genome shotgun (WGS) entry which is preliminary data.</text>
</comment>
<dbReference type="Pfam" id="PF18925">
    <property type="entry name" value="DUF5675"/>
    <property type="match status" value="1"/>
</dbReference>
<dbReference type="RefSeq" id="WP_379025896.1">
    <property type="nucleotide sequence ID" value="NZ_JBHRTA010000061.1"/>
</dbReference>
<accession>A0ABV7JRP1</accession>
<dbReference type="InterPro" id="IPR043732">
    <property type="entry name" value="DUF5675"/>
</dbReference>
<name>A0ABV7JRP1_9SPHI</name>
<dbReference type="EMBL" id="JBHRTA010000061">
    <property type="protein sequence ID" value="MFC3199862.1"/>
    <property type="molecule type" value="Genomic_DNA"/>
</dbReference>